<comment type="similarity">
    <text evidence="1">Belongs to the ComF/GntX family.</text>
</comment>
<keyword evidence="3" id="KW-1185">Reference proteome</keyword>
<dbReference type="CDD" id="cd06223">
    <property type="entry name" value="PRTases_typeI"/>
    <property type="match status" value="1"/>
</dbReference>
<dbReference type="Proteomes" id="UP000006844">
    <property type="component" value="Chromosome"/>
</dbReference>
<keyword evidence="2" id="KW-0808">Transferase</keyword>
<sequence>MPRFARAFAQRSFAPLLSVLAPGECALCSNPLLEARLAPLCQLCLDKLKPVKLLQCVICGEALGMESAWAHGEEARIPCTICRFSPPPFVLAASFGSYEGTLRQMIHLLKFQGQTSLANILGDHLATTLEALHGKIPSEMLVLSVPLFRSKRPFNQSTLLARRAVAQVKRRHPAWNLRENHTLLRRVRPTQSQFQLSPRQRRLNLRGAFRVTRPGKIAGRDILLVDDIYTTGATARECSKTLLAAGAHSVHVLTLARAQQGQVAERWQPGTPLRTTQFGSA</sequence>
<organism evidence="2 3">
    <name type="scientific">Terriglobus saanensis (strain ATCC BAA-1853 / DSM 23119 / SP1PR4)</name>
    <dbReference type="NCBI Taxonomy" id="401053"/>
    <lineage>
        <taxon>Bacteria</taxon>
        <taxon>Pseudomonadati</taxon>
        <taxon>Acidobacteriota</taxon>
        <taxon>Terriglobia</taxon>
        <taxon>Terriglobales</taxon>
        <taxon>Acidobacteriaceae</taxon>
        <taxon>Terriglobus</taxon>
    </lineage>
</organism>
<protein>
    <submittedName>
        <fullName evidence="2">Phosphoribosyltransferase</fullName>
    </submittedName>
</protein>
<dbReference type="KEGG" id="tsa:AciPR4_3409"/>
<dbReference type="InterPro" id="IPR029057">
    <property type="entry name" value="PRTase-like"/>
</dbReference>
<dbReference type="Gene3D" id="3.40.50.2020">
    <property type="match status" value="1"/>
</dbReference>
<name>E8UXD9_TERSS</name>
<dbReference type="InterPro" id="IPR000836">
    <property type="entry name" value="PRTase_dom"/>
</dbReference>
<dbReference type="SUPFAM" id="SSF53271">
    <property type="entry name" value="PRTase-like"/>
    <property type="match status" value="1"/>
</dbReference>
<dbReference type="STRING" id="401053.AciPR4_3409"/>
<gene>
    <name evidence="2" type="ordered locus">AciPR4_3409</name>
</gene>
<reference evidence="2 3" key="1">
    <citation type="journal article" date="2012" name="Stand. Genomic Sci.">
        <title>Complete genome sequence of Terriglobus saanensis type strain SP1PR4(T), an Acidobacteria from tundra soil.</title>
        <authorList>
            <person name="Rawat S.R."/>
            <person name="Mannisto M.K."/>
            <person name="Starovoytov V."/>
            <person name="Goodwin L."/>
            <person name="Nolan M."/>
            <person name="Hauser L."/>
            <person name="Land M."/>
            <person name="Davenport K.W."/>
            <person name="Woyke T."/>
            <person name="Haggblom M.M."/>
        </authorList>
    </citation>
    <scope>NUCLEOTIDE SEQUENCE</scope>
    <source>
        <strain evidence="3">ATCC BAA-1853 / DSM 23119 / SP1PR4</strain>
    </source>
</reference>
<dbReference type="eggNOG" id="COG1040">
    <property type="taxonomic scope" value="Bacteria"/>
</dbReference>
<dbReference type="EMBL" id="CP002467">
    <property type="protein sequence ID" value="ADV84163.1"/>
    <property type="molecule type" value="Genomic_DNA"/>
</dbReference>
<evidence type="ECO:0000313" key="2">
    <source>
        <dbReference type="EMBL" id="ADV84163.1"/>
    </source>
</evidence>
<dbReference type="GO" id="GO:0016757">
    <property type="term" value="F:glycosyltransferase activity"/>
    <property type="evidence" value="ECO:0007669"/>
    <property type="project" value="UniProtKB-KW"/>
</dbReference>
<dbReference type="AlphaFoldDB" id="E8UXD9"/>
<dbReference type="PANTHER" id="PTHR47505:SF1">
    <property type="entry name" value="DNA UTILIZATION PROTEIN YHGH"/>
    <property type="match status" value="1"/>
</dbReference>
<evidence type="ECO:0000313" key="3">
    <source>
        <dbReference type="Proteomes" id="UP000006844"/>
    </source>
</evidence>
<dbReference type="PANTHER" id="PTHR47505">
    <property type="entry name" value="DNA UTILIZATION PROTEIN YHGH"/>
    <property type="match status" value="1"/>
</dbReference>
<keyword evidence="2" id="KW-0328">Glycosyltransferase</keyword>
<proteinExistence type="inferred from homology"/>
<dbReference type="HOGENOM" id="CLU_054549_0_0_0"/>
<dbReference type="InterPro" id="IPR051910">
    <property type="entry name" value="ComF/GntX_DNA_util-trans"/>
</dbReference>
<evidence type="ECO:0000256" key="1">
    <source>
        <dbReference type="ARBA" id="ARBA00008007"/>
    </source>
</evidence>
<accession>E8UXD9</accession>